<accession>A0AAE9Y5N9</accession>
<keyword evidence="2" id="KW-1185">Reference proteome</keyword>
<name>A0AAE9Y5N9_9ACTN</name>
<dbReference type="KEGG" id="ima:PO878_21085"/>
<evidence type="ECO:0000313" key="2">
    <source>
        <dbReference type="Proteomes" id="UP001216390"/>
    </source>
</evidence>
<dbReference type="AlphaFoldDB" id="A0AAE9Y5N9"/>
<dbReference type="EMBL" id="CP116942">
    <property type="protein sequence ID" value="WCO66990.1"/>
    <property type="molecule type" value="Genomic_DNA"/>
</dbReference>
<reference evidence="1" key="1">
    <citation type="submission" date="2023-01" db="EMBL/GenBank/DDBJ databases">
        <title>The diversity of Class Acidimicrobiia in South China Sea sediment environments and the proposal of Iamia marina sp. nov., a novel species of the genus Iamia.</title>
        <authorList>
            <person name="He Y."/>
            <person name="Tian X."/>
        </authorList>
    </citation>
    <scope>NUCLEOTIDE SEQUENCE</scope>
    <source>
        <strain evidence="1">DSM 19957</strain>
    </source>
</reference>
<evidence type="ECO:0000313" key="1">
    <source>
        <dbReference type="EMBL" id="WCO66990.1"/>
    </source>
</evidence>
<sequence length="160" mass="17521">MDDDLFAQVHDVVRALGGPSVDDVRARVRRYGIKLWTGAAQPPRLHYEAQVVGRRHVDGRDGVALEVGFHAEHRDEAENEAVLDRLLASEGRWRPRLGAEATAGAFLGAPHWRRVSDVWLEPDLGGDDVAFEVGSRLVDYLEALGPLLGGDPGDRGARRG</sequence>
<organism evidence="1 2">
    <name type="scientific">Iamia majanohamensis</name>
    <dbReference type="NCBI Taxonomy" id="467976"/>
    <lineage>
        <taxon>Bacteria</taxon>
        <taxon>Bacillati</taxon>
        <taxon>Actinomycetota</taxon>
        <taxon>Acidimicrobiia</taxon>
        <taxon>Acidimicrobiales</taxon>
        <taxon>Iamiaceae</taxon>
        <taxon>Iamia</taxon>
    </lineage>
</organism>
<gene>
    <name evidence="1" type="ORF">PO878_21085</name>
</gene>
<dbReference type="RefSeq" id="WP_272736512.1">
    <property type="nucleotide sequence ID" value="NZ_CP116942.1"/>
</dbReference>
<proteinExistence type="predicted"/>
<protein>
    <submittedName>
        <fullName evidence="1">Uncharacterized protein</fullName>
    </submittedName>
</protein>
<dbReference type="Proteomes" id="UP001216390">
    <property type="component" value="Chromosome"/>
</dbReference>